<dbReference type="Proteomes" id="UP000057158">
    <property type="component" value="Chromosome"/>
</dbReference>
<dbReference type="InterPro" id="IPR000835">
    <property type="entry name" value="HTH_MarR-typ"/>
</dbReference>
<dbReference type="InterPro" id="IPR036388">
    <property type="entry name" value="WH-like_DNA-bd_sf"/>
</dbReference>
<dbReference type="PATRIC" id="fig|1603606.3.peg.745"/>
<dbReference type="SUPFAM" id="SSF46785">
    <property type="entry name" value="Winged helix' DNA-binding domain"/>
    <property type="match status" value="1"/>
</dbReference>
<evidence type="ECO:0000313" key="2">
    <source>
        <dbReference type="EMBL" id="ALC15470.1"/>
    </source>
</evidence>
<dbReference type="OrthoDB" id="8094158at2"/>
<keyword evidence="2" id="KW-0238">DNA-binding</keyword>
<gene>
    <name evidence="2" type="ORF">DSOUD_0682</name>
</gene>
<accession>A0A0M4DFY2</accession>
<dbReference type="Gene3D" id="1.10.10.10">
    <property type="entry name" value="Winged helix-like DNA-binding domain superfamily/Winged helix DNA-binding domain"/>
    <property type="match status" value="1"/>
</dbReference>
<dbReference type="EMBL" id="CP010802">
    <property type="protein sequence ID" value="ALC15470.1"/>
    <property type="molecule type" value="Genomic_DNA"/>
</dbReference>
<dbReference type="RefSeq" id="WP_053549675.1">
    <property type="nucleotide sequence ID" value="NZ_CP010802.1"/>
</dbReference>
<dbReference type="AlphaFoldDB" id="A0A0M4DFY2"/>
<feature type="domain" description="HTH marR-type" evidence="1">
    <location>
        <begin position="22"/>
        <end position="62"/>
    </location>
</feature>
<dbReference type="GO" id="GO:0003700">
    <property type="term" value="F:DNA-binding transcription factor activity"/>
    <property type="evidence" value="ECO:0007669"/>
    <property type="project" value="InterPro"/>
</dbReference>
<keyword evidence="3" id="KW-1185">Reference proteome</keyword>
<dbReference type="KEGG" id="des:DSOUD_0682"/>
<evidence type="ECO:0000313" key="3">
    <source>
        <dbReference type="Proteomes" id="UP000057158"/>
    </source>
</evidence>
<sequence length="147" mass="16684">MNQISLLLKILDLVRSKVHRELPLQQLVLFLTVVENPGITMPELVERLDMPQGTVSRNVKALSHYVVWQDGVAVPHGRNLLRTRPDEGNRHILAVYPTGRGEALSQEIARGLQAGDKTGEARECGRPAIDEGQWRNRYWLNQAVREF</sequence>
<reference evidence="2 3" key="1">
    <citation type="submission" date="2015-07" db="EMBL/GenBank/DDBJ databases">
        <title>Isolation and Genomic Characterization of a Novel Halophilic Metal-Reducing Deltaproteobacterium from the Deep Subsurface.</title>
        <authorList>
            <person name="Badalamenti J.P."/>
            <person name="Summers Z.M."/>
            <person name="Gralnick J.A."/>
            <person name="Bond D.R."/>
        </authorList>
    </citation>
    <scope>NUCLEOTIDE SEQUENCE [LARGE SCALE GENOMIC DNA]</scope>
    <source>
        <strain evidence="2 3">WTL</strain>
    </source>
</reference>
<dbReference type="GO" id="GO:0003677">
    <property type="term" value="F:DNA binding"/>
    <property type="evidence" value="ECO:0007669"/>
    <property type="project" value="UniProtKB-KW"/>
</dbReference>
<evidence type="ECO:0000259" key="1">
    <source>
        <dbReference type="Pfam" id="PF12802"/>
    </source>
</evidence>
<protein>
    <submittedName>
        <fullName evidence="2">DNA-binding transcriptional regulator, MarR family</fullName>
    </submittedName>
</protein>
<organism evidence="2 3">
    <name type="scientific">Desulfuromonas soudanensis</name>
    <dbReference type="NCBI Taxonomy" id="1603606"/>
    <lineage>
        <taxon>Bacteria</taxon>
        <taxon>Pseudomonadati</taxon>
        <taxon>Thermodesulfobacteriota</taxon>
        <taxon>Desulfuromonadia</taxon>
        <taxon>Desulfuromonadales</taxon>
        <taxon>Desulfuromonadaceae</taxon>
        <taxon>Desulfuromonas</taxon>
    </lineage>
</organism>
<name>A0A0M4DFY2_9BACT</name>
<dbReference type="Pfam" id="PF12802">
    <property type="entry name" value="MarR_2"/>
    <property type="match status" value="1"/>
</dbReference>
<proteinExistence type="predicted"/>
<dbReference type="InterPro" id="IPR036390">
    <property type="entry name" value="WH_DNA-bd_sf"/>
</dbReference>